<reference evidence="1" key="1">
    <citation type="submission" date="2023-10" db="EMBL/GenBank/DDBJ databases">
        <title>Genome assembly of Pristionchus species.</title>
        <authorList>
            <person name="Yoshida K."/>
            <person name="Sommer R.J."/>
        </authorList>
    </citation>
    <scope>NUCLEOTIDE SEQUENCE</scope>
    <source>
        <strain evidence="1">RS0144</strain>
    </source>
</reference>
<accession>A0AAV5T4H7</accession>
<dbReference type="PANTHER" id="PTHR35373">
    <property type="entry name" value="PROTEIN CBG16894"/>
    <property type="match status" value="1"/>
</dbReference>
<dbReference type="AlphaFoldDB" id="A0AAV5T4H7"/>
<sequence length="145" mass="17057">METEKRPIDELPSPSKKEKCMPLFEEEWSKIYPNELVITWYFFPHAGNKRIDTQQIRGIYYRKQNLSDDVGVTKMWGMSFSPCWWACDMKRGFRKNAEQRGFYNVAIDIGDGTMKGFTTNNLRAFLSVLRRQSPPDAVCREGFPW</sequence>
<gene>
    <name evidence="1" type="ORF">PENTCL1PPCAC_12047</name>
</gene>
<dbReference type="Proteomes" id="UP001432027">
    <property type="component" value="Unassembled WGS sequence"/>
</dbReference>
<comment type="caution">
    <text evidence="1">The sequence shown here is derived from an EMBL/GenBank/DDBJ whole genome shotgun (WGS) entry which is preliminary data.</text>
</comment>
<dbReference type="PANTHER" id="PTHR35373:SF3">
    <property type="entry name" value="ACTIVATOR OF HSP90 ATPASE HOMOLOG 1-LIKE PROTEIN"/>
    <property type="match status" value="1"/>
</dbReference>
<evidence type="ECO:0000313" key="2">
    <source>
        <dbReference type="Proteomes" id="UP001432027"/>
    </source>
</evidence>
<proteinExistence type="predicted"/>
<evidence type="ECO:0000313" key="1">
    <source>
        <dbReference type="EMBL" id="GMS89872.1"/>
    </source>
</evidence>
<name>A0AAV5T4H7_9BILA</name>
<dbReference type="EMBL" id="BTSX01000003">
    <property type="protein sequence ID" value="GMS89872.1"/>
    <property type="molecule type" value="Genomic_DNA"/>
</dbReference>
<keyword evidence="2" id="KW-1185">Reference proteome</keyword>
<protein>
    <submittedName>
        <fullName evidence="1">Uncharacterized protein</fullName>
    </submittedName>
</protein>
<organism evidence="1 2">
    <name type="scientific">Pristionchus entomophagus</name>
    <dbReference type="NCBI Taxonomy" id="358040"/>
    <lineage>
        <taxon>Eukaryota</taxon>
        <taxon>Metazoa</taxon>
        <taxon>Ecdysozoa</taxon>
        <taxon>Nematoda</taxon>
        <taxon>Chromadorea</taxon>
        <taxon>Rhabditida</taxon>
        <taxon>Rhabditina</taxon>
        <taxon>Diplogasteromorpha</taxon>
        <taxon>Diplogasteroidea</taxon>
        <taxon>Neodiplogasteridae</taxon>
        <taxon>Pristionchus</taxon>
    </lineage>
</organism>